<dbReference type="Pfam" id="PF03625">
    <property type="entry name" value="DUF302"/>
    <property type="match status" value="1"/>
</dbReference>
<feature type="domain" description="DUF302" evidence="1">
    <location>
        <begin position="100"/>
        <end position="154"/>
    </location>
</feature>
<reference evidence="2 3" key="1">
    <citation type="submission" date="2018-07" db="EMBL/GenBank/DDBJ databases">
        <title>Genomic Encyclopedia of Type Strains, Phase IV (KMG-IV): sequencing the most valuable type-strain genomes for metagenomic binning, comparative biology and taxonomic classification.</title>
        <authorList>
            <person name="Goeker M."/>
        </authorList>
    </citation>
    <scope>NUCLEOTIDE SEQUENCE [LARGE SCALE GENOMIC DNA]</scope>
    <source>
        <strain evidence="2 3">DSM 26407</strain>
    </source>
</reference>
<dbReference type="Gene3D" id="3.30.310.70">
    <property type="entry name" value="TT1751-like domain"/>
    <property type="match status" value="1"/>
</dbReference>
<evidence type="ECO:0000313" key="3">
    <source>
        <dbReference type="Proteomes" id="UP000252707"/>
    </source>
</evidence>
<evidence type="ECO:0000259" key="1">
    <source>
        <dbReference type="Pfam" id="PF03625"/>
    </source>
</evidence>
<name>A0A369CMQ2_9GAMM</name>
<sequence length="195" mass="21517">MRVIRNLFAFIGFVVVVGAVTVAVRYSDQVRAVQSLDRKAGGVYLEMANTLLETGDAAAATVWKLPVEEGLTPEEVEQTMKFAANEHNFANVGELPLSRQVELMTEKPFPYLKIFMFCNPLTAAKMVGYSIDTSAYLPCRIILAEDAAGKLWLISLNLDMMIYGGKPLPPELKEEALKVREVILDIMQRGASGAF</sequence>
<accession>A0A369CMQ2</accession>
<keyword evidence="3" id="KW-1185">Reference proteome</keyword>
<dbReference type="RefSeq" id="WP_114278008.1">
    <property type="nucleotide sequence ID" value="NZ_QPJY01000001.1"/>
</dbReference>
<dbReference type="Proteomes" id="UP000252707">
    <property type="component" value="Unassembled WGS sequence"/>
</dbReference>
<dbReference type="SUPFAM" id="SSF103247">
    <property type="entry name" value="TT1751-like"/>
    <property type="match status" value="1"/>
</dbReference>
<comment type="caution">
    <text evidence="2">The sequence shown here is derived from an EMBL/GenBank/DDBJ whole genome shotgun (WGS) entry which is preliminary data.</text>
</comment>
<dbReference type="InterPro" id="IPR035923">
    <property type="entry name" value="TT1751-like_sf"/>
</dbReference>
<protein>
    <submittedName>
        <fullName evidence="2">Uncharacterized protein (DUF302 family)</fullName>
    </submittedName>
</protein>
<dbReference type="AlphaFoldDB" id="A0A369CMQ2"/>
<dbReference type="OrthoDB" id="9783833at2"/>
<organism evidence="2 3">
    <name type="scientific">Thioalbus denitrificans</name>
    <dbReference type="NCBI Taxonomy" id="547122"/>
    <lineage>
        <taxon>Bacteria</taxon>
        <taxon>Pseudomonadati</taxon>
        <taxon>Pseudomonadota</taxon>
        <taxon>Gammaproteobacteria</taxon>
        <taxon>Chromatiales</taxon>
        <taxon>Ectothiorhodospiraceae</taxon>
        <taxon>Thioalbus</taxon>
    </lineage>
</organism>
<dbReference type="CDD" id="cd14797">
    <property type="entry name" value="DUF302"/>
    <property type="match status" value="1"/>
</dbReference>
<dbReference type="EMBL" id="QPJY01000001">
    <property type="protein sequence ID" value="RCX33134.1"/>
    <property type="molecule type" value="Genomic_DNA"/>
</dbReference>
<proteinExistence type="predicted"/>
<evidence type="ECO:0000313" key="2">
    <source>
        <dbReference type="EMBL" id="RCX33134.1"/>
    </source>
</evidence>
<dbReference type="InterPro" id="IPR005180">
    <property type="entry name" value="DUF302"/>
</dbReference>
<gene>
    <name evidence="2" type="ORF">DFQ59_101433</name>
</gene>